<reference evidence="1 2" key="1">
    <citation type="journal article" date="2012" name="Proc. Natl. Acad. Sci. U.S.A.">
        <title>Comparative genomics of Ceriporiopsis subvermispora and Phanerochaete chrysosporium provide insight into selective ligninolysis.</title>
        <authorList>
            <person name="Fernandez-Fueyo E."/>
            <person name="Ruiz-Duenas F.J."/>
            <person name="Ferreira P."/>
            <person name="Floudas D."/>
            <person name="Hibbett D.S."/>
            <person name="Canessa P."/>
            <person name="Larrondo L.F."/>
            <person name="James T.Y."/>
            <person name="Seelenfreund D."/>
            <person name="Lobos S."/>
            <person name="Polanco R."/>
            <person name="Tello M."/>
            <person name="Honda Y."/>
            <person name="Watanabe T."/>
            <person name="Watanabe T."/>
            <person name="Ryu J.S."/>
            <person name="Kubicek C.P."/>
            <person name="Schmoll M."/>
            <person name="Gaskell J."/>
            <person name="Hammel K.E."/>
            <person name="St John F.J."/>
            <person name="Vanden Wymelenberg A."/>
            <person name="Sabat G."/>
            <person name="Splinter BonDurant S."/>
            <person name="Syed K."/>
            <person name="Yadav J.S."/>
            <person name="Doddapaneni H."/>
            <person name="Subramanian V."/>
            <person name="Lavin J.L."/>
            <person name="Oguiza J.A."/>
            <person name="Perez G."/>
            <person name="Pisabarro A.G."/>
            <person name="Ramirez L."/>
            <person name="Santoyo F."/>
            <person name="Master E."/>
            <person name="Coutinho P.M."/>
            <person name="Henrissat B."/>
            <person name="Lombard V."/>
            <person name="Magnuson J.K."/>
            <person name="Kuees U."/>
            <person name="Hori C."/>
            <person name="Igarashi K."/>
            <person name="Samejima M."/>
            <person name="Held B.W."/>
            <person name="Barry K.W."/>
            <person name="LaButti K.M."/>
            <person name="Lapidus A."/>
            <person name="Lindquist E.A."/>
            <person name="Lucas S.M."/>
            <person name="Riley R."/>
            <person name="Salamov A.A."/>
            <person name="Hoffmeister D."/>
            <person name="Schwenk D."/>
            <person name="Hadar Y."/>
            <person name="Yarden O."/>
            <person name="de Vries R.P."/>
            <person name="Wiebenga A."/>
            <person name="Stenlid J."/>
            <person name="Eastwood D."/>
            <person name="Grigoriev I.V."/>
            <person name="Berka R.M."/>
            <person name="Blanchette R.A."/>
            <person name="Kersten P."/>
            <person name="Martinez A.T."/>
            <person name="Vicuna R."/>
            <person name="Cullen D."/>
        </authorList>
    </citation>
    <scope>NUCLEOTIDE SEQUENCE [LARGE SCALE GENOMIC DNA]</scope>
    <source>
        <strain evidence="1 2">B</strain>
    </source>
</reference>
<dbReference type="HOGENOM" id="CLU_2996358_0_0_1"/>
<proteinExistence type="predicted"/>
<evidence type="ECO:0000313" key="2">
    <source>
        <dbReference type="Proteomes" id="UP000016930"/>
    </source>
</evidence>
<evidence type="ECO:0000313" key="1">
    <source>
        <dbReference type="EMBL" id="EMD42353.1"/>
    </source>
</evidence>
<dbReference type="AlphaFoldDB" id="M2QYW3"/>
<sequence length="57" mass="6741">MQCAVLPLFSKRDPVYRLIAHNFILHLTSEIRMRLRWDWSRRGMPFMSVLVAEGSAH</sequence>
<organism evidence="1 2">
    <name type="scientific">Ceriporiopsis subvermispora (strain B)</name>
    <name type="common">White-rot fungus</name>
    <name type="synonym">Gelatoporia subvermispora</name>
    <dbReference type="NCBI Taxonomy" id="914234"/>
    <lineage>
        <taxon>Eukaryota</taxon>
        <taxon>Fungi</taxon>
        <taxon>Dikarya</taxon>
        <taxon>Basidiomycota</taxon>
        <taxon>Agaricomycotina</taxon>
        <taxon>Agaricomycetes</taxon>
        <taxon>Polyporales</taxon>
        <taxon>Gelatoporiaceae</taxon>
        <taxon>Gelatoporia</taxon>
    </lineage>
</organism>
<dbReference type="Proteomes" id="UP000016930">
    <property type="component" value="Unassembled WGS sequence"/>
</dbReference>
<dbReference type="EMBL" id="KB445791">
    <property type="protein sequence ID" value="EMD42353.1"/>
    <property type="molecule type" value="Genomic_DNA"/>
</dbReference>
<name>M2QYW3_CERS8</name>
<keyword evidence="2" id="KW-1185">Reference proteome</keyword>
<gene>
    <name evidence="1" type="ORF">CERSUDRAFT_110862</name>
</gene>
<protein>
    <submittedName>
        <fullName evidence="1">Uncharacterized protein</fullName>
    </submittedName>
</protein>
<accession>M2QYW3</accession>